<keyword evidence="4" id="KW-0238">DNA-binding</keyword>
<gene>
    <name evidence="7" type="ORF">FRX31_008493</name>
</gene>
<dbReference type="GO" id="GO:0003700">
    <property type="term" value="F:DNA-binding transcription factor activity"/>
    <property type="evidence" value="ECO:0007669"/>
    <property type="project" value="TreeGrafter"/>
</dbReference>
<feature type="domain" description="ZF-HD dimerization-type" evidence="6">
    <location>
        <begin position="12"/>
        <end position="58"/>
    </location>
</feature>
<evidence type="ECO:0000256" key="1">
    <source>
        <dbReference type="ARBA" id="ARBA00022723"/>
    </source>
</evidence>
<dbReference type="GO" id="GO:0005634">
    <property type="term" value="C:nucleus"/>
    <property type="evidence" value="ECO:0007669"/>
    <property type="project" value="UniProtKB-UniRule"/>
</dbReference>
<dbReference type="InterPro" id="IPR009071">
    <property type="entry name" value="HMG_box_dom"/>
</dbReference>
<evidence type="ECO:0000259" key="6">
    <source>
        <dbReference type="PROSITE" id="PS51523"/>
    </source>
</evidence>
<dbReference type="Proteomes" id="UP000554482">
    <property type="component" value="Unassembled WGS sequence"/>
</dbReference>
<dbReference type="SUPFAM" id="SSF47095">
    <property type="entry name" value="HMG-box"/>
    <property type="match status" value="1"/>
</dbReference>
<evidence type="ECO:0000256" key="3">
    <source>
        <dbReference type="ARBA" id="ARBA00022833"/>
    </source>
</evidence>
<keyword evidence="4" id="KW-0539">Nucleus</keyword>
<feature type="DNA-binding region" description="HMG box" evidence="4">
    <location>
        <begin position="132"/>
        <end position="200"/>
    </location>
</feature>
<dbReference type="OrthoDB" id="682018at2759"/>
<accession>A0A7J6WZ99</accession>
<reference evidence="7 8" key="1">
    <citation type="submission" date="2020-06" db="EMBL/GenBank/DDBJ databases">
        <title>Transcriptomic and genomic resources for Thalictrum thalictroides and T. hernandezii: Facilitating candidate gene discovery in an emerging model plant lineage.</title>
        <authorList>
            <person name="Arias T."/>
            <person name="Riano-Pachon D.M."/>
            <person name="Di Stilio V.S."/>
        </authorList>
    </citation>
    <scope>NUCLEOTIDE SEQUENCE [LARGE SCALE GENOMIC DNA]</scope>
    <source>
        <strain evidence="8">cv. WT478/WT964</strain>
        <tissue evidence="7">Leaves</tissue>
    </source>
</reference>
<dbReference type="InterPro" id="IPR036910">
    <property type="entry name" value="HMG_box_dom_sf"/>
</dbReference>
<dbReference type="Gene3D" id="1.10.30.10">
    <property type="entry name" value="High mobility group box domain"/>
    <property type="match status" value="1"/>
</dbReference>
<keyword evidence="2" id="KW-0863">Zinc-finger</keyword>
<dbReference type="GO" id="GO:0000976">
    <property type="term" value="F:transcription cis-regulatory region binding"/>
    <property type="evidence" value="ECO:0007669"/>
    <property type="project" value="TreeGrafter"/>
</dbReference>
<protein>
    <recommendedName>
        <fullName evidence="9">High mobility group b protein</fullName>
    </recommendedName>
</protein>
<dbReference type="GO" id="GO:0050793">
    <property type="term" value="P:regulation of developmental process"/>
    <property type="evidence" value="ECO:0007669"/>
    <property type="project" value="TreeGrafter"/>
</dbReference>
<evidence type="ECO:0000256" key="2">
    <source>
        <dbReference type="ARBA" id="ARBA00022771"/>
    </source>
</evidence>
<dbReference type="PROSITE" id="PS51523">
    <property type="entry name" value="ZF_HD_DIMER"/>
    <property type="match status" value="1"/>
</dbReference>
<keyword evidence="3" id="KW-0862">Zinc</keyword>
<organism evidence="7 8">
    <name type="scientific">Thalictrum thalictroides</name>
    <name type="common">Rue-anemone</name>
    <name type="synonym">Anemone thalictroides</name>
    <dbReference type="NCBI Taxonomy" id="46969"/>
    <lineage>
        <taxon>Eukaryota</taxon>
        <taxon>Viridiplantae</taxon>
        <taxon>Streptophyta</taxon>
        <taxon>Embryophyta</taxon>
        <taxon>Tracheophyta</taxon>
        <taxon>Spermatophyta</taxon>
        <taxon>Magnoliopsida</taxon>
        <taxon>Ranunculales</taxon>
        <taxon>Ranunculaceae</taxon>
        <taxon>Thalictroideae</taxon>
        <taxon>Thalictrum</taxon>
    </lineage>
</organism>
<dbReference type="Pfam" id="PF04770">
    <property type="entry name" value="ZF-HD_dimer"/>
    <property type="match status" value="1"/>
</dbReference>
<feature type="domain" description="HMG box" evidence="5">
    <location>
        <begin position="132"/>
        <end position="200"/>
    </location>
</feature>
<name>A0A7J6WZ99_THATH</name>
<keyword evidence="1" id="KW-0479">Metal-binding</keyword>
<evidence type="ECO:0008006" key="9">
    <source>
        <dbReference type="Google" id="ProtNLM"/>
    </source>
</evidence>
<dbReference type="PANTHER" id="PTHR31948">
    <property type="entry name" value="ZINC-FINGER HOMEODOMAIN PROTEIN 2"/>
    <property type="match status" value="1"/>
</dbReference>
<dbReference type="SMART" id="SM00398">
    <property type="entry name" value="HMG"/>
    <property type="match status" value="1"/>
</dbReference>
<comment type="caution">
    <text evidence="7">The sequence shown here is derived from an EMBL/GenBank/DDBJ whole genome shotgun (WGS) entry which is preliminary data.</text>
</comment>
<evidence type="ECO:0000313" key="7">
    <source>
        <dbReference type="EMBL" id="KAF5201918.1"/>
    </source>
</evidence>
<feature type="non-terminal residue" evidence="7">
    <location>
        <position position="200"/>
    </location>
</feature>
<dbReference type="PANTHER" id="PTHR31948:SF140">
    <property type="entry name" value="ZINC-FINGER HOMEODOMAIN PROTEIN 2"/>
    <property type="match status" value="1"/>
</dbReference>
<evidence type="ECO:0000256" key="4">
    <source>
        <dbReference type="PROSITE-ProRule" id="PRU00267"/>
    </source>
</evidence>
<keyword evidence="8" id="KW-1185">Reference proteome</keyword>
<proteinExistence type="predicted"/>
<dbReference type="InterPro" id="IPR006456">
    <property type="entry name" value="ZF_HD_homeobox_Cys/His_dimer"/>
</dbReference>
<dbReference type="EMBL" id="JABWDY010008786">
    <property type="protein sequence ID" value="KAF5201918.1"/>
    <property type="molecule type" value="Genomic_DNA"/>
</dbReference>
<sequence>MESRESSFTEFYKECQRNHAAALGWHATDGCNEYIHNTAYLGMYCEACGCHRNFHNKVLVPVKKIECYEPKAKQSDNGVRDSGLIAETRMNCDQGNKKESDRMMKEGPLLVQKGFEGNQTNQIQGTRSLSTPVLAYSPFMIFMNEFRETLPFENKFCGFALACGQKWKSMTVTERAPYVAMAEKRMAENIKYDKLKDKYD</sequence>
<dbReference type="AlphaFoldDB" id="A0A7J6WZ99"/>
<evidence type="ECO:0000313" key="8">
    <source>
        <dbReference type="Proteomes" id="UP000554482"/>
    </source>
</evidence>
<dbReference type="GO" id="GO:0008270">
    <property type="term" value="F:zinc ion binding"/>
    <property type="evidence" value="ECO:0007669"/>
    <property type="project" value="UniProtKB-KW"/>
</dbReference>
<evidence type="ECO:0000259" key="5">
    <source>
        <dbReference type="PROSITE" id="PS50118"/>
    </source>
</evidence>
<dbReference type="PROSITE" id="PS50118">
    <property type="entry name" value="HMG_BOX_2"/>
    <property type="match status" value="1"/>
</dbReference>
<dbReference type="NCBIfam" id="TIGR01566">
    <property type="entry name" value="ZF_HD_prot_N"/>
    <property type="match status" value="1"/>
</dbReference>